<dbReference type="EMBL" id="PVEM01000003">
    <property type="protein sequence ID" value="PTD09971.1"/>
    <property type="molecule type" value="Genomic_DNA"/>
</dbReference>
<name>A0A2T4H2E3_FUSCU</name>
<dbReference type="EMBL" id="CP064749">
    <property type="protein sequence ID" value="QPC65290.1"/>
    <property type="molecule type" value="Genomic_DNA"/>
</dbReference>
<evidence type="ECO:0000256" key="1">
    <source>
        <dbReference type="SAM" id="MobiDB-lite"/>
    </source>
</evidence>
<dbReference type="Proteomes" id="UP000241587">
    <property type="component" value="Unassembled WGS sequence"/>
</dbReference>
<keyword evidence="4" id="KW-1185">Reference proteome</keyword>
<gene>
    <name evidence="2" type="ORF">FCULG_00008614</name>
    <name evidence="3" type="ORF">HYE67_007521</name>
</gene>
<evidence type="ECO:0000313" key="4">
    <source>
        <dbReference type="Proteomes" id="UP000241587"/>
    </source>
</evidence>
<protein>
    <submittedName>
        <fullName evidence="2">Uncharacterized protein</fullName>
    </submittedName>
</protein>
<dbReference type="Proteomes" id="UP000663297">
    <property type="component" value="Chromosome 3"/>
</dbReference>
<organism evidence="2 4">
    <name type="scientific">Fusarium culmorum</name>
    <dbReference type="NCBI Taxonomy" id="5516"/>
    <lineage>
        <taxon>Eukaryota</taxon>
        <taxon>Fungi</taxon>
        <taxon>Dikarya</taxon>
        <taxon>Ascomycota</taxon>
        <taxon>Pezizomycotina</taxon>
        <taxon>Sordariomycetes</taxon>
        <taxon>Hypocreomycetidae</taxon>
        <taxon>Hypocreales</taxon>
        <taxon>Nectriaceae</taxon>
        <taxon>Fusarium</taxon>
    </lineage>
</organism>
<dbReference type="OMA" id="QSERTWM"/>
<sequence>MAMDGTVQQITARANGLQVGADSRPRKRGNRGKSTWRQPRFGRLGQVLSCLFVWLQEQGGKYMHETQSERTWMGSILNGVQQQYSRPSPVANTSLKSHPLALIRRRSQSWPGAIKAIPNCFSNATYLNEGRLAVPFLVPARPPPALRCAVYRDWKR</sequence>
<feature type="region of interest" description="Disordered" evidence="1">
    <location>
        <begin position="12"/>
        <end position="38"/>
    </location>
</feature>
<evidence type="ECO:0000313" key="3">
    <source>
        <dbReference type="EMBL" id="QPC65290.1"/>
    </source>
</evidence>
<dbReference type="OrthoDB" id="10270635at2759"/>
<evidence type="ECO:0000313" key="2">
    <source>
        <dbReference type="EMBL" id="PTD09971.1"/>
    </source>
</evidence>
<accession>A0A2T4H2E3</accession>
<reference evidence="2 4" key="1">
    <citation type="submission" date="2018-02" db="EMBL/GenBank/DDBJ databases">
        <title>Fusarium culmorum secondary metabolites in fungal-bacterial-plant interactions.</title>
        <authorList>
            <person name="Schmidt R."/>
        </authorList>
    </citation>
    <scope>NUCLEOTIDE SEQUENCE [LARGE SCALE GENOMIC DNA]</scope>
    <source>
        <strain evidence="2 4">PV</strain>
    </source>
</reference>
<dbReference type="AlphaFoldDB" id="A0A2T4H2E3"/>
<proteinExistence type="predicted"/>
<reference evidence="3" key="2">
    <citation type="submission" date="2020-11" db="EMBL/GenBank/DDBJ databases">
        <title>The chromosome-scale genome resource for two endophytic Fusarium species: F. culmorum and F. pseudograminearum.</title>
        <authorList>
            <person name="Yuan Z."/>
        </authorList>
    </citation>
    <scope>NUCLEOTIDE SEQUENCE</scope>
    <source>
        <strain evidence="3">Class2-1B</strain>
    </source>
</reference>